<dbReference type="Pfam" id="PF16344">
    <property type="entry name" value="FecR_C"/>
    <property type="match status" value="1"/>
</dbReference>
<feature type="transmembrane region" description="Helical" evidence="1">
    <location>
        <begin position="99"/>
        <end position="119"/>
    </location>
</feature>
<dbReference type="Pfam" id="PF04773">
    <property type="entry name" value="FecR"/>
    <property type="match status" value="1"/>
</dbReference>
<dbReference type="EMBL" id="JAAGNZ010000003">
    <property type="protein sequence ID" value="NEU70110.1"/>
    <property type="molecule type" value="Genomic_DNA"/>
</dbReference>
<keyword evidence="1" id="KW-1133">Transmembrane helix</keyword>
<dbReference type="InterPro" id="IPR032508">
    <property type="entry name" value="FecR_C"/>
</dbReference>
<proteinExistence type="predicted"/>
<evidence type="ECO:0000313" key="5">
    <source>
        <dbReference type="Proteomes" id="UP000477386"/>
    </source>
</evidence>
<accession>A0A6M0IP18</accession>
<keyword evidence="1" id="KW-0812">Transmembrane</keyword>
<reference evidence="4 5" key="1">
    <citation type="submission" date="2020-02" db="EMBL/GenBank/DDBJ databases">
        <title>Draft genome sequence of two Spirosoma agri KCTC 52727 and Spirosoma terrae KCTC 52035.</title>
        <authorList>
            <person name="Rojas J."/>
            <person name="Ambika Manirajan B."/>
            <person name="Ratering S."/>
            <person name="Suarez C."/>
            <person name="Schnell S."/>
        </authorList>
    </citation>
    <scope>NUCLEOTIDE SEQUENCE [LARGE SCALE GENOMIC DNA]</scope>
    <source>
        <strain evidence="4 5">KCTC 52727</strain>
    </source>
</reference>
<feature type="domain" description="FecR protein" evidence="2">
    <location>
        <begin position="125"/>
        <end position="218"/>
    </location>
</feature>
<evidence type="ECO:0000313" key="4">
    <source>
        <dbReference type="EMBL" id="NEU70110.1"/>
    </source>
</evidence>
<dbReference type="Gene3D" id="3.55.50.30">
    <property type="match status" value="1"/>
</dbReference>
<name>A0A6M0IP18_9BACT</name>
<sequence>MRSYELFSIQDFIADDAFIAWVTYPTQTSNSFWLEWVQKHPYKRAEVEEAIKIVRQLSSQPDVFSEEEVQQSWKSIQQQIAPDLREEPAGIVIPLWRRWYAVAATVTVLLLVGVGFWWYQQPVYYTTAFGEMRTVVLPDSSLVTLNGNSKMEYQRSWSNREVTLTGEAYFQVRKKRQRNELVKFTVKTARLDINVVGTVFNVNDRRGKTEVMLAEGIVHINERSHASQNMVLVPGDKATLLPATNALTKEKADPHIYTAWLHNTLIFNGETLNNVFQKLEDSYGIRTTVSRPELLRKRFTGSVGTDSIPTFYNQLQTIYNVRAKATKEGYLID</sequence>
<dbReference type="Gene3D" id="2.60.120.1440">
    <property type="match status" value="1"/>
</dbReference>
<dbReference type="Proteomes" id="UP000477386">
    <property type="component" value="Unassembled WGS sequence"/>
</dbReference>
<dbReference type="InterPro" id="IPR012373">
    <property type="entry name" value="Ferrdict_sens_TM"/>
</dbReference>
<evidence type="ECO:0000259" key="3">
    <source>
        <dbReference type="Pfam" id="PF16344"/>
    </source>
</evidence>
<keyword evidence="5" id="KW-1185">Reference proteome</keyword>
<organism evidence="4 5">
    <name type="scientific">Spirosoma agri</name>
    <dbReference type="NCBI Taxonomy" id="1987381"/>
    <lineage>
        <taxon>Bacteria</taxon>
        <taxon>Pseudomonadati</taxon>
        <taxon>Bacteroidota</taxon>
        <taxon>Cytophagia</taxon>
        <taxon>Cytophagales</taxon>
        <taxon>Cytophagaceae</taxon>
        <taxon>Spirosoma</taxon>
    </lineage>
</organism>
<dbReference type="PIRSF" id="PIRSF018266">
    <property type="entry name" value="FecR"/>
    <property type="match status" value="1"/>
</dbReference>
<dbReference type="InterPro" id="IPR006860">
    <property type="entry name" value="FecR"/>
</dbReference>
<dbReference type="GO" id="GO:0016989">
    <property type="term" value="F:sigma factor antagonist activity"/>
    <property type="evidence" value="ECO:0007669"/>
    <property type="project" value="TreeGrafter"/>
</dbReference>
<dbReference type="PANTHER" id="PTHR30273:SF2">
    <property type="entry name" value="PROTEIN FECR"/>
    <property type="match status" value="1"/>
</dbReference>
<feature type="domain" description="Protein FecR C-terminal" evidence="3">
    <location>
        <begin position="265"/>
        <end position="324"/>
    </location>
</feature>
<comment type="caution">
    <text evidence="4">The sequence shown here is derived from an EMBL/GenBank/DDBJ whole genome shotgun (WGS) entry which is preliminary data.</text>
</comment>
<gene>
    <name evidence="4" type="ORF">GK091_24755</name>
</gene>
<keyword evidence="1" id="KW-0472">Membrane</keyword>
<protein>
    <submittedName>
        <fullName evidence="4">Uncharacterized protein</fullName>
    </submittedName>
</protein>
<dbReference type="PANTHER" id="PTHR30273">
    <property type="entry name" value="PERIPLASMIC SIGNAL SENSOR AND SIGMA FACTOR ACTIVATOR FECR-RELATED"/>
    <property type="match status" value="1"/>
</dbReference>
<evidence type="ECO:0000259" key="2">
    <source>
        <dbReference type="Pfam" id="PF04773"/>
    </source>
</evidence>
<dbReference type="AlphaFoldDB" id="A0A6M0IP18"/>
<dbReference type="RefSeq" id="WP_164043296.1">
    <property type="nucleotide sequence ID" value="NZ_JAAGNZ010000003.1"/>
</dbReference>
<evidence type="ECO:0000256" key="1">
    <source>
        <dbReference type="SAM" id="Phobius"/>
    </source>
</evidence>